<dbReference type="GO" id="GO:0044038">
    <property type="term" value="P:cell wall macromolecule biosynthetic process"/>
    <property type="evidence" value="ECO:0007669"/>
    <property type="project" value="TreeGrafter"/>
</dbReference>
<feature type="transmembrane region" description="Helical" evidence="12">
    <location>
        <begin position="96"/>
        <end position="120"/>
    </location>
</feature>
<feature type="transmembrane region" description="Helical" evidence="12">
    <location>
        <begin position="68"/>
        <end position="84"/>
    </location>
</feature>
<feature type="transmembrane region" description="Helical" evidence="12">
    <location>
        <begin position="210"/>
        <end position="229"/>
    </location>
</feature>
<dbReference type="PANTHER" id="PTHR22926">
    <property type="entry name" value="PHOSPHO-N-ACETYLMURAMOYL-PENTAPEPTIDE-TRANSFERASE"/>
    <property type="match status" value="1"/>
</dbReference>
<evidence type="ECO:0000313" key="14">
    <source>
        <dbReference type="EMBL" id="SMY38176.1"/>
    </source>
</evidence>
<dbReference type="RefSeq" id="WP_087846205.1">
    <property type="nucleotide sequence ID" value="NZ_FYAK01000011.1"/>
</dbReference>
<dbReference type="HAMAP" id="MF_02030">
    <property type="entry name" value="WecA_Gammaproteo"/>
    <property type="match status" value="1"/>
</dbReference>
<dbReference type="GO" id="GO:0000287">
    <property type="term" value="F:magnesium ion binding"/>
    <property type="evidence" value="ECO:0007669"/>
    <property type="project" value="InterPro"/>
</dbReference>
<feature type="transmembrane region" description="Helical" evidence="12">
    <location>
        <begin position="126"/>
        <end position="145"/>
    </location>
</feature>
<evidence type="ECO:0000256" key="4">
    <source>
        <dbReference type="ARBA" id="ARBA00022676"/>
    </source>
</evidence>
<keyword evidence="11 12" id="KW-0464">Manganese</keyword>
<comment type="function">
    <text evidence="12">Catalyzes the transfer of the GlcNAc-1-phosphate moiety from UDP-GlcNAc onto the carrier lipid undecaprenyl phosphate (C55-P), yielding GlcNAc-pyrophosphoryl-undecaprenyl (GlcNAc-PP-C55).</text>
</comment>
<evidence type="ECO:0000256" key="7">
    <source>
        <dbReference type="ARBA" id="ARBA00022842"/>
    </source>
</evidence>
<feature type="binding site" evidence="13">
    <location>
        <position position="214"/>
    </location>
    <ligand>
        <name>Mg(2+)</name>
        <dbReference type="ChEBI" id="CHEBI:18420"/>
    </ligand>
</feature>
<dbReference type="GO" id="GO:0009243">
    <property type="term" value="P:O antigen biosynthetic process"/>
    <property type="evidence" value="ECO:0007669"/>
    <property type="project" value="UniProtKB-UniRule"/>
</dbReference>
<reference evidence="15" key="1">
    <citation type="submission" date="2017-06" db="EMBL/GenBank/DDBJ databases">
        <authorList>
            <person name="Rodrigo-Torres L."/>
            <person name="Arahal R.D."/>
            <person name="Lucena T."/>
        </authorList>
    </citation>
    <scope>NUCLEOTIDE SEQUENCE [LARGE SCALE GENOMIC DNA]</scope>
    <source>
        <strain evidence="15">CECT 9190</strain>
    </source>
</reference>
<dbReference type="UniPathway" id="UPA00281"/>
<evidence type="ECO:0000256" key="6">
    <source>
        <dbReference type="ARBA" id="ARBA00022692"/>
    </source>
</evidence>
<dbReference type="GO" id="GO:0036380">
    <property type="term" value="F:UDP-N-acetylglucosamine-undecaprenyl-phosphate N-acetylglucosaminephosphotransferase activity"/>
    <property type="evidence" value="ECO:0007669"/>
    <property type="project" value="UniProtKB-UniRule"/>
</dbReference>
<keyword evidence="5 12" id="KW-0808">Transferase</keyword>
<evidence type="ECO:0000256" key="12">
    <source>
        <dbReference type="HAMAP-Rule" id="MF_02030"/>
    </source>
</evidence>
<evidence type="ECO:0000256" key="9">
    <source>
        <dbReference type="ARBA" id="ARBA00022989"/>
    </source>
</evidence>
<evidence type="ECO:0000256" key="3">
    <source>
        <dbReference type="ARBA" id="ARBA00022519"/>
    </source>
</evidence>
<evidence type="ECO:0000256" key="5">
    <source>
        <dbReference type="ARBA" id="ARBA00022679"/>
    </source>
</evidence>
<comment type="similarity">
    <text evidence="12">Belongs to the glycosyltransferase 4 family. WecA subfamily.</text>
</comment>
<dbReference type="Proteomes" id="UP000195963">
    <property type="component" value="Unassembled WGS sequence"/>
</dbReference>
<keyword evidence="15" id="KW-1185">Reference proteome</keyword>
<accession>A0A1Y6MNP4</accession>
<keyword evidence="8 12" id="KW-0448">Lipopolysaccharide biosynthesis</keyword>
<feature type="transmembrane region" description="Helical" evidence="12">
    <location>
        <begin position="321"/>
        <end position="341"/>
    </location>
</feature>
<dbReference type="InterPro" id="IPR012750">
    <property type="entry name" value="ECA_WecA-rel"/>
</dbReference>
<evidence type="ECO:0000256" key="2">
    <source>
        <dbReference type="ARBA" id="ARBA00022475"/>
    </source>
</evidence>
<dbReference type="Pfam" id="PF00953">
    <property type="entry name" value="Glycos_transf_4"/>
    <property type="match status" value="1"/>
</dbReference>
<keyword evidence="3 12" id="KW-0997">Cell inner membrane</keyword>
<evidence type="ECO:0000256" key="8">
    <source>
        <dbReference type="ARBA" id="ARBA00022985"/>
    </source>
</evidence>
<comment type="pathway">
    <text evidence="12">Bacterial outer membrane biogenesis; LPS O-antigen biosynthesis.</text>
</comment>
<evidence type="ECO:0000256" key="13">
    <source>
        <dbReference type="PIRSR" id="PIRSR600715-1"/>
    </source>
</evidence>
<comment type="subcellular location">
    <subcellularLocation>
        <location evidence="12">Cell inner membrane</location>
        <topology evidence="12">Multi-pass membrane protein</topology>
    </subcellularLocation>
    <subcellularLocation>
        <location evidence="1">Cell membrane</location>
        <topology evidence="1">Multi-pass membrane protein</topology>
    </subcellularLocation>
</comment>
<feature type="transmembrane region" description="Helical" evidence="12">
    <location>
        <begin position="6"/>
        <end position="29"/>
    </location>
</feature>
<keyword evidence="13" id="KW-0479">Metal-binding</keyword>
<name>A0A1Y6MNP4_9GAMM</name>
<dbReference type="EMBL" id="FYAK01000011">
    <property type="protein sequence ID" value="SMY38176.1"/>
    <property type="molecule type" value="Genomic_DNA"/>
</dbReference>
<feature type="transmembrane region" description="Helical" evidence="12">
    <location>
        <begin position="41"/>
        <end position="62"/>
    </location>
</feature>
<dbReference type="NCBIfam" id="TIGR02380">
    <property type="entry name" value="ECA_wecA"/>
    <property type="match status" value="1"/>
</dbReference>
<keyword evidence="4 12" id="KW-0328">Glycosyltransferase</keyword>
<dbReference type="GO" id="GO:0016757">
    <property type="term" value="F:glycosyltransferase activity"/>
    <property type="evidence" value="ECO:0007669"/>
    <property type="project" value="UniProtKB-KW"/>
</dbReference>
<protein>
    <recommendedName>
        <fullName evidence="12">Undecaprenyl-phosphate alpha-N-acetylglucosaminyl 1-phosphate transferase</fullName>
        <ecNumber evidence="12">2.7.8.33</ecNumber>
    </recommendedName>
    <alternativeName>
        <fullName evidence="12">UDP-GlcNAc:undecaprenyl-phosphate GlcNAc-1-phosphate transferase</fullName>
    </alternativeName>
    <alternativeName>
        <fullName evidence="12">Undecaprenyl-phosphate GlcNAc-1-phosphate transferase</fullName>
    </alternativeName>
</protein>
<dbReference type="EC" id="2.7.8.33" evidence="12"/>
<dbReference type="AlphaFoldDB" id="A0A1Y6MNP4"/>
<comment type="cofactor">
    <cofactor evidence="12">
        <name>Mn(2+)</name>
        <dbReference type="ChEBI" id="CHEBI:29035"/>
    </cofactor>
</comment>
<feature type="transmembrane region" description="Helical" evidence="12">
    <location>
        <begin position="157"/>
        <end position="174"/>
    </location>
</feature>
<dbReference type="InterPro" id="IPR000715">
    <property type="entry name" value="Glycosyl_transferase_4"/>
</dbReference>
<dbReference type="GO" id="GO:0009276">
    <property type="term" value="C:Gram-negative-bacterium-type cell wall"/>
    <property type="evidence" value="ECO:0007669"/>
    <property type="project" value="InterPro"/>
</dbReference>
<dbReference type="CDD" id="cd06853">
    <property type="entry name" value="GT_WecA_like"/>
    <property type="match status" value="1"/>
</dbReference>
<dbReference type="GO" id="GO:0005886">
    <property type="term" value="C:plasma membrane"/>
    <property type="evidence" value="ECO:0007669"/>
    <property type="project" value="UniProtKB-SubCell"/>
</dbReference>
<gene>
    <name evidence="14" type="primary">wecA_4</name>
    <name evidence="12" type="synonym">wecA</name>
    <name evidence="14" type="ORF">PMAL9190_03409</name>
</gene>
<keyword evidence="6 12" id="KW-0812">Transmembrane</keyword>
<keyword evidence="2 12" id="KW-1003">Cell membrane</keyword>
<dbReference type="PANTHER" id="PTHR22926:SF3">
    <property type="entry name" value="UNDECAPRENYL-PHOSPHATE ALPHA-N-ACETYLGLUCOSAMINYL 1-PHOSPHATE TRANSFERASE"/>
    <property type="match status" value="1"/>
</dbReference>
<dbReference type="GO" id="GO:0030145">
    <property type="term" value="F:manganese ion binding"/>
    <property type="evidence" value="ECO:0007669"/>
    <property type="project" value="InterPro"/>
</dbReference>
<evidence type="ECO:0000256" key="10">
    <source>
        <dbReference type="ARBA" id="ARBA00023136"/>
    </source>
</evidence>
<feature type="transmembrane region" description="Helical" evidence="12">
    <location>
        <begin position="244"/>
        <end position="265"/>
    </location>
</feature>
<keyword evidence="7 12" id="KW-0460">Magnesium</keyword>
<keyword evidence="10 12" id="KW-0472">Membrane</keyword>
<evidence type="ECO:0000256" key="11">
    <source>
        <dbReference type="ARBA" id="ARBA00023211"/>
    </source>
</evidence>
<dbReference type="GO" id="GO:0071555">
    <property type="term" value="P:cell wall organization"/>
    <property type="evidence" value="ECO:0007669"/>
    <property type="project" value="TreeGrafter"/>
</dbReference>
<comment type="catalytic activity">
    <reaction evidence="12">
        <text>di-trans,octa-cis-undecaprenyl phosphate + UDP-N-acetyl-alpha-D-glucosamine = N-acetyl-alpha-D-glucosaminyl-di-trans,octa-cis-undecaprenyl diphosphate + UMP</text>
        <dbReference type="Rhea" id="RHEA:28090"/>
        <dbReference type="ChEBI" id="CHEBI:57705"/>
        <dbReference type="ChEBI" id="CHEBI:57865"/>
        <dbReference type="ChEBI" id="CHEBI:60392"/>
        <dbReference type="ChEBI" id="CHEBI:62959"/>
        <dbReference type="EC" id="2.7.8.33"/>
    </reaction>
</comment>
<proteinExistence type="inferred from homology"/>
<evidence type="ECO:0000313" key="15">
    <source>
        <dbReference type="Proteomes" id="UP000195963"/>
    </source>
</evidence>
<comment type="cofactor">
    <cofactor evidence="12 13">
        <name>Mg(2+)</name>
        <dbReference type="ChEBI" id="CHEBI:18420"/>
    </cofactor>
</comment>
<feature type="binding site" evidence="13">
    <location>
        <position position="149"/>
    </location>
    <ligand>
        <name>Mg(2+)</name>
        <dbReference type="ChEBI" id="CHEBI:18420"/>
    </ligand>
</feature>
<feature type="transmembrane region" description="Helical" evidence="12">
    <location>
        <begin position="180"/>
        <end position="198"/>
    </location>
</feature>
<keyword evidence="9 12" id="KW-1133">Transmembrane helix</keyword>
<sequence>MDNAYLFVFFASFSSLFVMRKIAKIIGLVDRPDIRKLHQGMIPLVGGISIYIALIIAILLYIPMSVNLQLYLSCSTLLILLGVLDDYFNISVKIRLLVQATISLAMILIGDLKLVNLGYLFGNETIILSESIGIIITIMAVIGAINAFNMVDGIDGLVGGLASVSFCSLGFFFILNGNEFLATLCLLIVNALIPYIILNIGFPFGFRFKVFMGDAGSMFIGFSIIWMLLCGTQNIETKALKPVTALWIIAIPLMDMATIMIRRVINGNSPFKPDREHIHHIFQRMGLSPTMTLIVICFIATIFSIFGVWADLNNIHESTMFITFLFLFILYFTTLVILSRLKNVAINNFFRRKKKRIII</sequence>
<feature type="transmembrane region" description="Helical" evidence="12">
    <location>
        <begin position="286"/>
        <end position="309"/>
    </location>
</feature>
<evidence type="ECO:0000256" key="1">
    <source>
        <dbReference type="ARBA" id="ARBA00004651"/>
    </source>
</evidence>
<organism evidence="14 15">
    <name type="scientific">Photobacterium malacitanum</name>
    <dbReference type="NCBI Taxonomy" id="2204294"/>
    <lineage>
        <taxon>Bacteria</taxon>
        <taxon>Pseudomonadati</taxon>
        <taxon>Pseudomonadota</taxon>
        <taxon>Gammaproteobacteria</taxon>
        <taxon>Vibrionales</taxon>
        <taxon>Vibrionaceae</taxon>
        <taxon>Photobacterium</taxon>
    </lineage>
</organism>